<dbReference type="Proteomes" id="UP000215914">
    <property type="component" value="Chromosome 15"/>
</dbReference>
<proteinExistence type="predicted"/>
<protein>
    <submittedName>
        <fullName evidence="1">Uncharacterized protein</fullName>
    </submittedName>
</protein>
<name>A0A251S677_HELAN</name>
<dbReference type="InParanoid" id="A0A251S677"/>
<gene>
    <name evidence="1" type="ORF">HannXRQ_Chr15g0470161</name>
</gene>
<sequence>MIPCVHNPGIVFLLLRNTGGHHLYHSFLLNSLWNTLSWMSISFHLKSMLEGQSM</sequence>
<evidence type="ECO:0000313" key="1">
    <source>
        <dbReference type="EMBL" id="OTF94263.1"/>
    </source>
</evidence>
<dbReference type="EMBL" id="CM007904">
    <property type="protein sequence ID" value="OTF94263.1"/>
    <property type="molecule type" value="Genomic_DNA"/>
</dbReference>
<accession>A0A251S677</accession>
<reference evidence="2" key="1">
    <citation type="journal article" date="2017" name="Nature">
        <title>The sunflower genome provides insights into oil metabolism, flowering and Asterid evolution.</title>
        <authorList>
            <person name="Badouin H."/>
            <person name="Gouzy J."/>
            <person name="Grassa C.J."/>
            <person name="Murat F."/>
            <person name="Staton S.E."/>
            <person name="Cottret L."/>
            <person name="Lelandais-Briere C."/>
            <person name="Owens G.L."/>
            <person name="Carrere S."/>
            <person name="Mayjonade B."/>
            <person name="Legrand L."/>
            <person name="Gill N."/>
            <person name="Kane N.C."/>
            <person name="Bowers J.E."/>
            <person name="Hubner S."/>
            <person name="Bellec A."/>
            <person name="Berard A."/>
            <person name="Berges H."/>
            <person name="Blanchet N."/>
            <person name="Boniface M.C."/>
            <person name="Brunel D."/>
            <person name="Catrice O."/>
            <person name="Chaidir N."/>
            <person name="Claudel C."/>
            <person name="Donnadieu C."/>
            <person name="Faraut T."/>
            <person name="Fievet G."/>
            <person name="Helmstetter N."/>
            <person name="King M."/>
            <person name="Knapp S.J."/>
            <person name="Lai Z."/>
            <person name="Le Paslier M.C."/>
            <person name="Lippi Y."/>
            <person name="Lorenzon L."/>
            <person name="Mandel J.R."/>
            <person name="Marage G."/>
            <person name="Marchand G."/>
            <person name="Marquand E."/>
            <person name="Bret-Mestries E."/>
            <person name="Morien E."/>
            <person name="Nambeesan S."/>
            <person name="Nguyen T."/>
            <person name="Pegot-Espagnet P."/>
            <person name="Pouilly N."/>
            <person name="Raftis F."/>
            <person name="Sallet E."/>
            <person name="Schiex T."/>
            <person name="Thomas J."/>
            <person name="Vandecasteele C."/>
            <person name="Vares D."/>
            <person name="Vear F."/>
            <person name="Vautrin S."/>
            <person name="Crespi M."/>
            <person name="Mangin B."/>
            <person name="Burke J.M."/>
            <person name="Salse J."/>
            <person name="Munos S."/>
            <person name="Vincourt P."/>
            <person name="Rieseberg L.H."/>
            <person name="Langlade N.B."/>
        </authorList>
    </citation>
    <scope>NUCLEOTIDE SEQUENCE [LARGE SCALE GENOMIC DNA]</scope>
    <source>
        <strain evidence="2">cv. SF193</strain>
    </source>
</reference>
<dbReference type="AlphaFoldDB" id="A0A251S677"/>
<keyword evidence="2" id="KW-1185">Reference proteome</keyword>
<evidence type="ECO:0000313" key="2">
    <source>
        <dbReference type="Proteomes" id="UP000215914"/>
    </source>
</evidence>
<organism evidence="1 2">
    <name type="scientific">Helianthus annuus</name>
    <name type="common">Common sunflower</name>
    <dbReference type="NCBI Taxonomy" id="4232"/>
    <lineage>
        <taxon>Eukaryota</taxon>
        <taxon>Viridiplantae</taxon>
        <taxon>Streptophyta</taxon>
        <taxon>Embryophyta</taxon>
        <taxon>Tracheophyta</taxon>
        <taxon>Spermatophyta</taxon>
        <taxon>Magnoliopsida</taxon>
        <taxon>eudicotyledons</taxon>
        <taxon>Gunneridae</taxon>
        <taxon>Pentapetalae</taxon>
        <taxon>asterids</taxon>
        <taxon>campanulids</taxon>
        <taxon>Asterales</taxon>
        <taxon>Asteraceae</taxon>
        <taxon>Asteroideae</taxon>
        <taxon>Heliantheae alliance</taxon>
        <taxon>Heliantheae</taxon>
        <taxon>Helianthus</taxon>
    </lineage>
</organism>